<evidence type="ECO:0000313" key="1">
    <source>
        <dbReference type="EMBL" id="KAK9236572.1"/>
    </source>
</evidence>
<evidence type="ECO:0000313" key="2">
    <source>
        <dbReference type="Proteomes" id="UP001433508"/>
    </source>
</evidence>
<sequence>METSKEPQVLLVAAMTAYMTDCMAGHDPSHNPTHVHRVVSLAHRILAGELARHPDTAPSRYDKTVVTLAATLHDIGDHKYLSHAAAAGGTGTAHSDTSTAIDPKQMVYNALMSHGADATLAERVQTIVTNVSYTNEVKNPEKIRALIAQPGYHELAIVQDADRLDAIGAVGIARTFTYLGCRGFSKRENLPSSPMMTWELDESIAHFGEKLEKLESMMKTETGREMARERTRRLQQFKAWWIEETAPFAM</sequence>
<gene>
    <name evidence="1" type="ORF">V1525DRAFT_406712</name>
</gene>
<name>A0ACC3T0L7_LIPKO</name>
<dbReference type="Proteomes" id="UP001433508">
    <property type="component" value="Unassembled WGS sequence"/>
</dbReference>
<proteinExistence type="predicted"/>
<organism evidence="1 2">
    <name type="scientific">Lipomyces kononenkoae</name>
    <name type="common">Yeast</name>
    <dbReference type="NCBI Taxonomy" id="34357"/>
    <lineage>
        <taxon>Eukaryota</taxon>
        <taxon>Fungi</taxon>
        <taxon>Dikarya</taxon>
        <taxon>Ascomycota</taxon>
        <taxon>Saccharomycotina</taxon>
        <taxon>Lipomycetes</taxon>
        <taxon>Lipomycetales</taxon>
        <taxon>Lipomycetaceae</taxon>
        <taxon>Lipomyces</taxon>
    </lineage>
</organism>
<keyword evidence="2" id="KW-1185">Reference proteome</keyword>
<reference evidence="2" key="1">
    <citation type="journal article" date="2024" name="Front. Bioeng. Biotechnol.">
        <title>Genome-scale model development and genomic sequencing of the oleaginous clade Lipomyces.</title>
        <authorList>
            <person name="Czajka J.J."/>
            <person name="Han Y."/>
            <person name="Kim J."/>
            <person name="Mondo S.J."/>
            <person name="Hofstad B.A."/>
            <person name="Robles A."/>
            <person name="Haridas S."/>
            <person name="Riley R."/>
            <person name="LaButti K."/>
            <person name="Pangilinan J."/>
            <person name="Andreopoulos W."/>
            <person name="Lipzen A."/>
            <person name="Yan J."/>
            <person name="Wang M."/>
            <person name="Ng V."/>
            <person name="Grigoriev I.V."/>
            <person name="Spatafora J.W."/>
            <person name="Magnuson J.K."/>
            <person name="Baker S.E."/>
            <person name="Pomraning K.R."/>
        </authorList>
    </citation>
    <scope>NUCLEOTIDE SEQUENCE [LARGE SCALE GENOMIC DNA]</scope>
    <source>
        <strain evidence="2">CBS 7786</strain>
    </source>
</reference>
<protein>
    <submittedName>
        <fullName evidence="1">Uncharacterized protein</fullName>
    </submittedName>
</protein>
<dbReference type="EMBL" id="MU971385">
    <property type="protein sequence ID" value="KAK9236572.1"/>
    <property type="molecule type" value="Genomic_DNA"/>
</dbReference>
<comment type="caution">
    <text evidence="1">The sequence shown here is derived from an EMBL/GenBank/DDBJ whole genome shotgun (WGS) entry which is preliminary data.</text>
</comment>
<accession>A0ACC3T0L7</accession>